<organism evidence="1 2">
    <name type="scientific">Daphnia magna</name>
    <dbReference type="NCBI Taxonomy" id="35525"/>
    <lineage>
        <taxon>Eukaryota</taxon>
        <taxon>Metazoa</taxon>
        <taxon>Ecdysozoa</taxon>
        <taxon>Arthropoda</taxon>
        <taxon>Crustacea</taxon>
        <taxon>Branchiopoda</taxon>
        <taxon>Diplostraca</taxon>
        <taxon>Cladocera</taxon>
        <taxon>Anomopoda</taxon>
        <taxon>Daphniidae</taxon>
        <taxon>Daphnia</taxon>
    </lineage>
</organism>
<gene>
    <name evidence="1" type="ORF">OUZ56_000771</name>
</gene>
<proteinExistence type="predicted"/>
<sequence length="65" mass="7524">MKYAWVHNESQSKNGWTPLRLLSNRNMSIHTKSRVQFAELILKQNMVDAGSTFHLVNDIRNVEPA</sequence>
<dbReference type="EMBL" id="JAOYFB010000036">
    <property type="protein sequence ID" value="KAK4018726.1"/>
    <property type="molecule type" value="Genomic_DNA"/>
</dbReference>
<dbReference type="Proteomes" id="UP001234178">
    <property type="component" value="Unassembled WGS sequence"/>
</dbReference>
<evidence type="ECO:0000313" key="2">
    <source>
        <dbReference type="Proteomes" id="UP001234178"/>
    </source>
</evidence>
<reference evidence="1 2" key="1">
    <citation type="journal article" date="2023" name="Nucleic Acids Res.">
        <title>The hologenome of Daphnia magna reveals possible DNA methylation and microbiome-mediated evolution of the host genome.</title>
        <authorList>
            <person name="Chaturvedi A."/>
            <person name="Li X."/>
            <person name="Dhandapani V."/>
            <person name="Marshall H."/>
            <person name="Kissane S."/>
            <person name="Cuenca-Cambronero M."/>
            <person name="Asole G."/>
            <person name="Calvet F."/>
            <person name="Ruiz-Romero M."/>
            <person name="Marangio P."/>
            <person name="Guigo R."/>
            <person name="Rago D."/>
            <person name="Mirbahai L."/>
            <person name="Eastwood N."/>
            <person name="Colbourne J.K."/>
            <person name="Zhou J."/>
            <person name="Mallon E."/>
            <person name="Orsini L."/>
        </authorList>
    </citation>
    <scope>NUCLEOTIDE SEQUENCE [LARGE SCALE GENOMIC DNA]</scope>
    <source>
        <strain evidence="1">LRV0_1</strain>
    </source>
</reference>
<evidence type="ECO:0000313" key="1">
    <source>
        <dbReference type="EMBL" id="KAK4018726.1"/>
    </source>
</evidence>
<name>A0ABR0A0N9_9CRUS</name>
<comment type="caution">
    <text evidence="1">The sequence shown here is derived from an EMBL/GenBank/DDBJ whole genome shotgun (WGS) entry which is preliminary data.</text>
</comment>
<accession>A0ABR0A0N9</accession>
<protein>
    <submittedName>
        <fullName evidence="1">Uncharacterized protein</fullName>
    </submittedName>
</protein>
<keyword evidence="2" id="KW-1185">Reference proteome</keyword>